<gene>
    <name evidence="14" type="ORF">CLV44_10238</name>
</gene>
<name>A0A2P8F317_9GAMM</name>
<dbReference type="InterPro" id="IPR038072">
    <property type="entry name" value="GspK_central_sf"/>
</dbReference>
<evidence type="ECO:0000313" key="15">
    <source>
        <dbReference type="Proteomes" id="UP000242133"/>
    </source>
</evidence>
<comment type="caution">
    <text evidence="14">The sequence shown here is derived from an EMBL/GenBank/DDBJ whole genome shotgun (WGS) entry which is preliminary data.</text>
</comment>
<keyword evidence="3 10" id="KW-0813">Transport</keyword>
<keyword evidence="7" id="KW-0653">Protein transport</keyword>
<dbReference type="InterPro" id="IPR049031">
    <property type="entry name" value="T2SSK_SAM-like_1st"/>
</dbReference>
<comment type="similarity">
    <text evidence="2 10">Belongs to the GSP K family.</text>
</comment>
<dbReference type="PANTHER" id="PTHR38831">
    <property type="entry name" value="TYPE II SECRETION SYSTEM PROTEIN K"/>
    <property type="match status" value="1"/>
</dbReference>
<accession>A0A2P8F317</accession>
<dbReference type="GO" id="GO:0005886">
    <property type="term" value="C:plasma membrane"/>
    <property type="evidence" value="ECO:0007669"/>
    <property type="project" value="UniProtKB-SubCell"/>
</dbReference>
<evidence type="ECO:0000256" key="10">
    <source>
        <dbReference type="PIRNR" id="PIRNR002786"/>
    </source>
</evidence>
<comment type="subcellular location">
    <subcellularLocation>
        <location evidence="1 10">Cell inner membrane</location>
    </subcellularLocation>
</comment>
<dbReference type="PANTHER" id="PTHR38831:SF2">
    <property type="entry name" value="TYPE II SECRETION SYSTEM PROTEIN K"/>
    <property type="match status" value="1"/>
</dbReference>
<evidence type="ECO:0000256" key="2">
    <source>
        <dbReference type="ARBA" id="ARBA00007246"/>
    </source>
</evidence>
<dbReference type="InterPro" id="IPR005628">
    <property type="entry name" value="GspK"/>
</dbReference>
<dbReference type="Pfam" id="PF21687">
    <property type="entry name" value="T2SSK_1st"/>
    <property type="match status" value="1"/>
</dbReference>
<dbReference type="RefSeq" id="WP_106590348.1">
    <property type="nucleotide sequence ID" value="NZ_PYGI01000002.1"/>
</dbReference>
<keyword evidence="15" id="KW-1185">Reference proteome</keyword>
<keyword evidence="9 10" id="KW-0472">Membrane</keyword>
<keyword evidence="8 12" id="KW-1133">Transmembrane helix</keyword>
<proteinExistence type="inferred from homology"/>
<organism evidence="14 15">
    <name type="scientific">Marinobacterium halophilum</name>
    <dbReference type="NCBI Taxonomy" id="267374"/>
    <lineage>
        <taxon>Bacteria</taxon>
        <taxon>Pseudomonadati</taxon>
        <taxon>Pseudomonadota</taxon>
        <taxon>Gammaproteobacteria</taxon>
        <taxon>Oceanospirillales</taxon>
        <taxon>Oceanospirillaceae</taxon>
        <taxon>Marinobacterium</taxon>
    </lineage>
</organism>
<dbReference type="PIRSF" id="PIRSF002786">
    <property type="entry name" value="XcpX"/>
    <property type="match status" value="1"/>
</dbReference>
<dbReference type="EMBL" id="PYGI01000002">
    <property type="protein sequence ID" value="PSL16115.1"/>
    <property type="molecule type" value="Genomic_DNA"/>
</dbReference>
<evidence type="ECO:0000256" key="4">
    <source>
        <dbReference type="ARBA" id="ARBA00022475"/>
    </source>
</evidence>
<evidence type="ECO:0000259" key="13">
    <source>
        <dbReference type="Pfam" id="PF21687"/>
    </source>
</evidence>
<evidence type="ECO:0000256" key="5">
    <source>
        <dbReference type="ARBA" id="ARBA00022519"/>
    </source>
</evidence>
<dbReference type="Proteomes" id="UP000242133">
    <property type="component" value="Unassembled WGS sequence"/>
</dbReference>
<reference evidence="14 15" key="1">
    <citation type="submission" date="2018-03" db="EMBL/GenBank/DDBJ databases">
        <title>Genomic Encyclopedia of Archaeal and Bacterial Type Strains, Phase II (KMG-II): from individual species to whole genera.</title>
        <authorList>
            <person name="Goeker M."/>
        </authorList>
    </citation>
    <scope>NUCLEOTIDE SEQUENCE [LARGE SCALE GENOMIC DNA]</scope>
    <source>
        <strain evidence="14 15">DSM 17586</strain>
    </source>
</reference>
<evidence type="ECO:0000256" key="9">
    <source>
        <dbReference type="ARBA" id="ARBA00023136"/>
    </source>
</evidence>
<sequence length="309" mass="33981">MRCARTVNGRAAGGVILVTVLWVLVLLSLIASNLSLGGRSFSRQTLNAELGSRAGLAADAGISWALWSLQQPGSAGWLADGEPHWMPLDDAWIGVALQDESGKLDLNAVPTELLDGLLAAVVEDSRQRAELVAAIEDWRDADDLIRLNGAEREQYQDAGVDFMPGNRPFAALTELYQVLGMTAEIYRQLAPHLTLVTRSRTVNPRVASFEVLMTLPNASAGLVNDYIEQRRDAWREGLPLPELPFDAAPYVSDRRSGVHYRVEVEARLGQTRIRRAARVMRRGAQLQLEPDQRPPDGSRLGEPTEGERT</sequence>
<evidence type="ECO:0000256" key="12">
    <source>
        <dbReference type="SAM" id="Phobius"/>
    </source>
</evidence>
<dbReference type="OrthoDB" id="9181871at2"/>
<feature type="region of interest" description="Disordered" evidence="11">
    <location>
        <begin position="284"/>
        <end position="309"/>
    </location>
</feature>
<evidence type="ECO:0000256" key="11">
    <source>
        <dbReference type="SAM" id="MobiDB-lite"/>
    </source>
</evidence>
<feature type="domain" description="T2SS protein K first SAM-like" evidence="13">
    <location>
        <begin position="108"/>
        <end position="196"/>
    </location>
</feature>
<keyword evidence="4 10" id="KW-1003">Cell membrane</keyword>
<dbReference type="AlphaFoldDB" id="A0A2P8F317"/>
<evidence type="ECO:0000256" key="8">
    <source>
        <dbReference type="ARBA" id="ARBA00022989"/>
    </source>
</evidence>
<evidence type="ECO:0000256" key="6">
    <source>
        <dbReference type="ARBA" id="ARBA00022692"/>
    </source>
</evidence>
<keyword evidence="5 10" id="KW-0997">Cell inner membrane</keyword>
<evidence type="ECO:0000256" key="7">
    <source>
        <dbReference type="ARBA" id="ARBA00022927"/>
    </source>
</evidence>
<feature type="transmembrane region" description="Helical" evidence="12">
    <location>
        <begin position="12"/>
        <end position="31"/>
    </location>
</feature>
<evidence type="ECO:0000256" key="1">
    <source>
        <dbReference type="ARBA" id="ARBA00004533"/>
    </source>
</evidence>
<keyword evidence="6 12" id="KW-0812">Transmembrane</keyword>
<dbReference type="SUPFAM" id="SSF158544">
    <property type="entry name" value="GspK insert domain-like"/>
    <property type="match status" value="1"/>
</dbReference>
<evidence type="ECO:0000256" key="3">
    <source>
        <dbReference type="ARBA" id="ARBA00022448"/>
    </source>
</evidence>
<protein>
    <recommendedName>
        <fullName evidence="10">Type II secretion system protein K</fullName>
    </recommendedName>
</protein>
<dbReference type="Gene3D" id="1.10.40.60">
    <property type="entry name" value="EpsJ-like"/>
    <property type="match status" value="1"/>
</dbReference>
<dbReference type="GO" id="GO:0009306">
    <property type="term" value="P:protein secretion"/>
    <property type="evidence" value="ECO:0007669"/>
    <property type="project" value="InterPro"/>
</dbReference>
<evidence type="ECO:0000313" key="14">
    <source>
        <dbReference type="EMBL" id="PSL16115.1"/>
    </source>
</evidence>